<dbReference type="EMBL" id="MKZY01000010">
    <property type="protein sequence ID" value="OOO05027.1"/>
    <property type="molecule type" value="Genomic_DNA"/>
</dbReference>
<evidence type="ECO:0000313" key="1">
    <source>
        <dbReference type="EMBL" id="OOO05027.1"/>
    </source>
</evidence>
<dbReference type="VEuPathDB" id="FungiDB:AO090138000116"/>
<accession>A0A1S9D7E4</accession>
<reference evidence="1 2" key="1">
    <citation type="submission" date="2016-10" db="EMBL/GenBank/DDBJ databases">
        <title>Genome sequencing of Aspergillus oryzae BCC7051.</title>
        <authorList>
            <person name="Thammarongtham C."/>
            <person name="Vorapreeda T."/>
            <person name="Nookaew I."/>
            <person name="Srisuk T."/>
            <person name="Land M."/>
            <person name="Jeennor S."/>
            <person name="Laoteng K."/>
        </authorList>
    </citation>
    <scope>NUCLEOTIDE SEQUENCE [LARGE SCALE GENOMIC DNA]</scope>
    <source>
        <strain evidence="1 2">BCC7051</strain>
    </source>
</reference>
<dbReference type="AlphaFoldDB" id="A0A1S9D7E4"/>
<evidence type="ECO:0000313" key="2">
    <source>
        <dbReference type="Proteomes" id="UP000190312"/>
    </source>
</evidence>
<comment type="caution">
    <text evidence="1">The sequence shown here is derived from an EMBL/GenBank/DDBJ whole genome shotgun (WGS) entry which is preliminary data.</text>
</comment>
<protein>
    <submittedName>
        <fullName evidence="1">Uncharacterized protein</fullName>
    </submittedName>
</protein>
<sequence length="254" mass="28850">MRTTCQLSNWLSPSNGSTKIKISTFLYSRHQPTFDFATATTGMESESAVRLERRKTLLQLERTVEQLQVPKIDLSELNSFNIAAHPMTLTGNPDSRPSFFARSLSLPEPDDGLPERNVGNYTTYKSLFQYDESGFGVLYMTDRSSPDYPHVKAIAYNNVNATDQTILRGELLLILRLMFTQLRKRRFLKHMVAPVLLFFIVGPQHARIIEAIFDGSNLVLRTTKIFDLRYKNVQGLKDFAGYYLGPPMGDTVKA</sequence>
<dbReference type="eggNOG" id="ENOG502TAVW">
    <property type="taxonomic scope" value="Eukaryota"/>
</dbReference>
<organism evidence="1 2">
    <name type="scientific">Aspergillus oryzae</name>
    <name type="common">Yellow koji mold</name>
    <dbReference type="NCBI Taxonomy" id="5062"/>
    <lineage>
        <taxon>Eukaryota</taxon>
        <taxon>Fungi</taxon>
        <taxon>Dikarya</taxon>
        <taxon>Ascomycota</taxon>
        <taxon>Pezizomycotina</taxon>
        <taxon>Eurotiomycetes</taxon>
        <taxon>Eurotiomycetidae</taxon>
        <taxon>Eurotiales</taxon>
        <taxon>Aspergillaceae</taxon>
        <taxon>Aspergillus</taxon>
        <taxon>Aspergillus subgen. Circumdati</taxon>
    </lineage>
</organism>
<dbReference type="OrthoDB" id="4177740at2759"/>
<name>A0A1S9D7E4_ASPOZ</name>
<dbReference type="Proteomes" id="UP000190312">
    <property type="component" value="Unassembled WGS sequence"/>
</dbReference>
<proteinExistence type="predicted"/>
<gene>
    <name evidence="1" type="ORF">OAory_01113640</name>
</gene>